<feature type="domain" description="LysM" evidence="1">
    <location>
        <begin position="38"/>
        <end position="85"/>
    </location>
</feature>
<evidence type="ECO:0000259" key="1">
    <source>
        <dbReference type="Pfam" id="PF01476"/>
    </source>
</evidence>
<protein>
    <submittedName>
        <fullName evidence="2">LysM domain</fullName>
    </submittedName>
</protein>
<dbReference type="InterPro" id="IPR018392">
    <property type="entry name" value="LysM"/>
</dbReference>
<evidence type="ECO:0000313" key="2">
    <source>
        <dbReference type="EMBL" id="CAB5222248.1"/>
    </source>
</evidence>
<dbReference type="CDD" id="cd00118">
    <property type="entry name" value="LysM"/>
    <property type="match status" value="1"/>
</dbReference>
<reference evidence="2" key="1">
    <citation type="submission" date="2020-05" db="EMBL/GenBank/DDBJ databases">
        <authorList>
            <person name="Chiriac C."/>
            <person name="Salcher M."/>
            <person name="Ghai R."/>
            <person name="Kavagutti S V."/>
        </authorList>
    </citation>
    <scope>NUCLEOTIDE SEQUENCE</scope>
</reference>
<gene>
    <name evidence="2" type="ORF">UFOVP361_48</name>
</gene>
<name>A0A6J7WZG0_9CAUD</name>
<dbReference type="Gene3D" id="3.10.350.10">
    <property type="entry name" value="LysM domain"/>
    <property type="match status" value="1"/>
</dbReference>
<sequence length="87" mass="9918">MSILNTNSRYIPRVTHDGTTIRIISSRKKLNLKTFTIHTAGKGDTFSILAKKYLGDEYLYWMVADINPQVKFPDSITVGTQIRIPFV</sequence>
<dbReference type="Pfam" id="PF01476">
    <property type="entry name" value="LysM"/>
    <property type="match status" value="1"/>
</dbReference>
<dbReference type="InterPro" id="IPR036779">
    <property type="entry name" value="LysM_dom_sf"/>
</dbReference>
<accession>A0A6J7WZG0</accession>
<organism evidence="2">
    <name type="scientific">uncultured Caudovirales phage</name>
    <dbReference type="NCBI Taxonomy" id="2100421"/>
    <lineage>
        <taxon>Viruses</taxon>
        <taxon>Duplodnaviria</taxon>
        <taxon>Heunggongvirae</taxon>
        <taxon>Uroviricota</taxon>
        <taxon>Caudoviricetes</taxon>
        <taxon>Peduoviridae</taxon>
        <taxon>Maltschvirus</taxon>
        <taxon>Maltschvirus maltsch</taxon>
    </lineage>
</organism>
<dbReference type="EMBL" id="LR798301">
    <property type="protein sequence ID" value="CAB5222248.1"/>
    <property type="molecule type" value="Genomic_DNA"/>
</dbReference>
<proteinExistence type="predicted"/>